<dbReference type="EMBL" id="KZ857529">
    <property type="protein sequence ID" value="RDX40964.1"/>
    <property type="molecule type" value="Genomic_DNA"/>
</dbReference>
<dbReference type="InterPro" id="IPR036047">
    <property type="entry name" value="F-box-like_dom_sf"/>
</dbReference>
<dbReference type="PROSITE" id="PS50181">
    <property type="entry name" value="FBOX"/>
    <property type="match status" value="1"/>
</dbReference>
<keyword evidence="3" id="KW-1185">Reference proteome</keyword>
<dbReference type="OrthoDB" id="2757285at2759"/>
<evidence type="ECO:0000259" key="1">
    <source>
        <dbReference type="PROSITE" id="PS50181"/>
    </source>
</evidence>
<dbReference type="InterPro" id="IPR001810">
    <property type="entry name" value="F-box_dom"/>
</dbReference>
<dbReference type="Pfam" id="PF12937">
    <property type="entry name" value="F-box-like"/>
    <property type="match status" value="1"/>
</dbReference>
<feature type="domain" description="F-box" evidence="1">
    <location>
        <begin position="30"/>
        <end position="78"/>
    </location>
</feature>
<evidence type="ECO:0000313" key="3">
    <source>
        <dbReference type="Proteomes" id="UP000256964"/>
    </source>
</evidence>
<organism evidence="2 3">
    <name type="scientific">Lentinus brumalis</name>
    <dbReference type="NCBI Taxonomy" id="2498619"/>
    <lineage>
        <taxon>Eukaryota</taxon>
        <taxon>Fungi</taxon>
        <taxon>Dikarya</taxon>
        <taxon>Basidiomycota</taxon>
        <taxon>Agaricomycotina</taxon>
        <taxon>Agaricomycetes</taxon>
        <taxon>Polyporales</taxon>
        <taxon>Polyporaceae</taxon>
        <taxon>Lentinus</taxon>
    </lineage>
</organism>
<accession>A0A371CL09</accession>
<gene>
    <name evidence="2" type="ORF">OH76DRAFT_1489862</name>
</gene>
<dbReference type="Gene3D" id="1.20.1280.50">
    <property type="match status" value="1"/>
</dbReference>
<dbReference type="SUPFAM" id="SSF81383">
    <property type="entry name" value="F-box domain"/>
    <property type="match status" value="1"/>
</dbReference>
<sequence>MPSISPTTPTVSRSSCGIVSRYYAIRYPRPIILPELATELLMKILLELHVGDLTRCKRVCRRLNDLVTNDLSLQYKMELDIAGMVDGPPGAADLGVRLKKLRARNATWQTGLPVHTLLLDSPNIPTTVWHCTGGFLLYEQRSTAQSLQFQLHRPAYPNSQTSGGLRVASKTLFAWKTSIPSLAEIRSCSVNPEENMVVITKNTGHMEIPRCVVLSISRDTTPHPMAAQSEYLASRPRAQPQLSDRDRIESVGDLISWTIHPAMNTGEHSEMLVINWKSGATVWRSEGKSTAKCLLLDSSHILVIDHQGLFVHEFDPNLSPATTPPYSTTDDSSILFALPALHGGTRVESLQCYVPGPRNFGGDRVHFQEDPDLAILAIHMCTSTSRVLFHSPHKEHLIYVVPLSTILAELENHAQIPTRRQGRVIPWSQWGPDGARLLRVDSEPHILTIMGSRVAIPLGARNLEIVQDIFVVDVRPRSAAETFSGRGRDGSAALGAPRGRVDVSDTIPGLESFAVPVTTRLPYRMTYVKAWTESDAKLVVGQVLTHDGVVLTCNPLPLPIGQIIQQMNA</sequence>
<dbReference type="Proteomes" id="UP000256964">
    <property type="component" value="Unassembled WGS sequence"/>
</dbReference>
<reference evidence="2 3" key="1">
    <citation type="journal article" date="2018" name="Biotechnol. Biofuels">
        <title>Integrative visual omics of the white-rot fungus Polyporus brumalis exposes the biotechnological potential of its oxidative enzymes for delignifying raw plant biomass.</title>
        <authorList>
            <person name="Miyauchi S."/>
            <person name="Rancon A."/>
            <person name="Drula E."/>
            <person name="Hage H."/>
            <person name="Chaduli D."/>
            <person name="Favel A."/>
            <person name="Grisel S."/>
            <person name="Henrissat B."/>
            <person name="Herpoel-Gimbert I."/>
            <person name="Ruiz-Duenas F.J."/>
            <person name="Chevret D."/>
            <person name="Hainaut M."/>
            <person name="Lin J."/>
            <person name="Wang M."/>
            <person name="Pangilinan J."/>
            <person name="Lipzen A."/>
            <person name="Lesage-Meessen L."/>
            <person name="Navarro D."/>
            <person name="Riley R."/>
            <person name="Grigoriev I.V."/>
            <person name="Zhou S."/>
            <person name="Raouche S."/>
            <person name="Rosso M.N."/>
        </authorList>
    </citation>
    <scope>NUCLEOTIDE SEQUENCE [LARGE SCALE GENOMIC DNA]</scope>
    <source>
        <strain evidence="2 3">BRFM 1820</strain>
    </source>
</reference>
<name>A0A371CL09_9APHY</name>
<dbReference type="AlphaFoldDB" id="A0A371CL09"/>
<protein>
    <recommendedName>
        <fullName evidence="1">F-box domain-containing protein</fullName>
    </recommendedName>
</protein>
<evidence type="ECO:0000313" key="2">
    <source>
        <dbReference type="EMBL" id="RDX40964.1"/>
    </source>
</evidence>
<proteinExistence type="predicted"/>